<dbReference type="SUPFAM" id="SSF90229">
    <property type="entry name" value="CCCH zinc finger"/>
    <property type="match status" value="1"/>
</dbReference>
<dbReference type="AlphaFoldDB" id="A0A1R1YTK8"/>
<dbReference type="GO" id="GO:0015030">
    <property type="term" value="C:Cajal body"/>
    <property type="evidence" value="ECO:0007669"/>
    <property type="project" value="TreeGrafter"/>
</dbReference>
<feature type="domain" description="C3H1-type" evidence="7">
    <location>
        <begin position="332"/>
        <end position="360"/>
    </location>
</feature>
<dbReference type="InterPro" id="IPR036397">
    <property type="entry name" value="RNaseH_sf"/>
</dbReference>
<comment type="caution">
    <text evidence="8">The sequence shown here is derived from an EMBL/GenBank/DDBJ whole genome shotgun (WGS) entry which is preliminary data.</text>
</comment>
<dbReference type="PANTHER" id="PTHR15092:SF37">
    <property type="entry name" value="TARGET OF EGR1 PROTEIN 1"/>
    <property type="match status" value="1"/>
</dbReference>
<dbReference type="SUPFAM" id="SSF53098">
    <property type="entry name" value="Ribonuclease H-like"/>
    <property type="match status" value="1"/>
</dbReference>
<dbReference type="InterPro" id="IPR006941">
    <property type="entry name" value="RNase_CAF1"/>
</dbReference>
<evidence type="ECO:0000256" key="6">
    <source>
        <dbReference type="SAM" id="MobiDB-lite"/>
    </source>
</evidence>
<keyword evidence="4 5" id="KW-0862">Zinc</keyword>
<evidence type="ECO:0000259" key="7">
    <source>
        <dbReference type="PROSITE" id="PS50103"/>
    </source>
</evidence>
<evidence type="ECO:0000256" key="4">
    <source>
        <dbReference type="ARBA" id="ARBA00022833"/>
    </source>
</evidence>
<evidence type="ECO:0000256" key="3">
    <source>
        <dbReference type="ARBA" id="ARBA00022771"/>
    </source>
</evidence>
<dbReference type="OrthoDB" id="414075at2759"/>
<dbReference type="GO" id="GO:0008270">
    <property type="term" value="F:zinc ion binding"/>
    <property type="evidence" value="ECO:0007669"/>
    <property type="project" value="UniProtKB-KW"/>
</dbReference>
<feature type="region of interest" description="Disordered" evidence="6">
    <location>
        <begin position="151"/>
        <end position="182"/>
    </location>
</feature>
<accession>A0A1R1YTK8</accession>
<keyword evidence="3 5" id="KW-0863">Zinc-finger</keyword>
<dbReference type="InterPro" id="IPR012337">
    <property type="entry name" value="RNaseH-like_sf"/>
</dbReference>
<feature type="zinc finger region" description="C3H1-type" evidence="5">
    <location>
        <begin position="332"/>
        <end position="360"/>
    </location>
</feature>
<dbReference type="Proteomes" id="UP000187429">
    <property type="component" value="Unassembled WGS sequence"/>
</dbReference>
<protein>
    <submittedName>
        <fullName evidence="8">Target of EGR1 protein 1</fullName>
    </submittedName>
</protein>
<evidence type="ECO:0000313" key="9">
    <source>
        <dbReference type="Proteomes" id="UP000187429"/>
    </source>
</evidence>
<name>A0A1R1YTK8_9FUNG</name>
<dbReference type="InterPro" id="IPR000571">
    <property type="entry name" value="Znf_CCCH"/>
</dbReference>
<evidence type="ECO:0000256" key="2">
    <source>
        <dbReference type="ARBA" id="ARBA00022723"/>
    </source>
</evidence>
<organism evidence="8 9">
    <name type="scientific">Smittium culicis</name>
    <dbReference type="NCBI Taxonomy" id="133412"/>
    <lineage>
        <taxon>Eukaryota</taxon>
        <taxon>Fungi</taxon>
        <taxon>Fungi incertae sedis</taxon>
        <taxon>Zoopagomycota</taxon>
        <taxon>Kickxellomycotina</taxon>
        <taxon>Harpellomycetes</taxon>
        <taxon>Harpellales</taxon>
        <taxon>Legeriomycetaceae</taxon>
        <taxon>Smittium</taxon>
    </lineage>
</organism>
<proteinExistence type="inferred from homology"/>
<keyword evidence="2 5" id="KW-0479">Metal-binding</keyword>
<dbReference type="GO" id="GO:0000175">
    <property type="term" value="F:3'-5'-RNA exonuclease activity"/>
    <property type="evidence" value="ECO:0007669"/>
    <property type="project" value="TreeGrafter"/>
</dbReference>
<dbReference type="GO" id="GO:0034472">
    <property type="term" value="P:snRNA 3'-end processing"/>
    <property type="evidence" value="ECO:0007669"/>
    <property type="project" value="TreeGrafter"/>
</dbReference>
<gene>
    <name evidence="8" type="ORF">AYI69_g247</name>
</gene>
<dbReference type="PANTHER" id="PTHR15092">
    <property type="entry name" value="POLY A -SPECIFIC RIBONUCLEASE/TARGET OF EGR1, MEMBER 1"/>
    <property type="match status" value="1"/>
</dbReference>
<evidence type="ECO:0000256" key="5">
    <source>
        <dbReference type="PROSITE-ProRule" id="PRU00723"/>
    </source>
</evidence>
<dbReference type="GO" id="GO:0017069">
    <property type="term" value="F:snRNA binding"/>
    <property type="evidence" value="ECO:0007669"/>
    <property type="project" value="TreeGrafter"/>
</dbReference>
<sequence>MSTTINYNSIDRHNITKLSIFIKQLLDFSDYISIDTEFTGLKLEQPSKAFQFDLRSWNNRNQDISERYKALKLLASTHSLVSLGISIFKRKNIDPSTQNNQNNPSFIANNFNFILFCQNSHLVSPSSIEFLATNGFDFNFQAKNGIRISCPPKQPSSIDPSNDKDTHAKPFTPKRKLPASAGSLSNNSNIELTPDNRIIRDIVLQCFTCKAPIIVHNGLLDLMFLYNSFIAELPDSIDSFVADLADFLGSPIYDTKYFAEYVYRSDASFLAYLYQSSIRSTKKNKSEGLPFISIDIKDKIPLENLLSATPATSIPRSTNSTSTALKIPQKPNNSLPYCSKFASFGYCPTPNTCKLSHDLDLILDYQESSPEQQKRIRAITYSKLSQLSAISTTPSNSKASQNSPTSPSSQSYHSAVFDAYMTGYLFLTNLYSKPDLADPLSSHGSRANSSSSAIHLNSLHSTLASNAVPLDPAGVVDTKPAASSDAAETPLNPHKYKNKIFLIGKNFPLHIEHSNFAKNSAQYVDFKSKRPKFV</sequence>
<evidence type="ECO:0000256" key="1">
    <source>
        <dbReference type="ARBA" id="ARBA00008372"/>
    </source>
</evidence>
<evidence type="ECO:0000313" key="8">
    <source>
        <dbReference type="EMBL" id="OMJ30217.1"/>
    </source>
</evidence>
<dbReference type="EMBL" id="LSSM01000056">
    <property type="protein sequence ID" value="OMJ30217.1"/>
    <property type="molecule type" value="Genomic_DNA"/>
</dbReference>
<comment type="similarity">
    <text evidence="1">Belongs to the CAF1 family.</text>
</comment>
<dbReference type="PROSITE" id="PS50103">
    <property type="entry name" value="ZF_C3H1"/>
    <property type="match status" value="1"/>
</dbReference>
<dbReference type="Gene3D" id="3.30.420.10">
    <property type="entry name" value="Ribonuclease H-like superfamily/Ribonuclease H"/>
    <property type="match status" value="1"/>
</dbReference>
<dbReference type="InterPro" id="IPR051181">
    <property type="entry name" value="CAF1_poly(A)_ribonucleases"/>
</dbReference>
<reference evidence="9" key="1">
    <citation type="submission" date="2017-01" db="EMBL/GenBank/DDBJ databases">
        <authorList>
            <person name="Wang Y."/>
            <person name="White M."/>
            <person name="Kvist S."/>
            <person name="Moncalvo J.-M."/>
        </authorList>
    </citation>
    <scope>NUCLEOTIDE SEQUENCE [LARGE SCALE GENOMIC DNA]</scope>
    <source>
        <strain evidence="9">ID-206-W2</strain>
    </source>
</reference>
<dbReference type="Pfam" id="PF04857">
    <property type="entry name" value="CAF1"/>
    <property type="match status" value="1"/>
</dbReference>
<dbReference type="InterPro" id="IPR036855">
    <property type="entry name" value="Znf_CCCH_sf"/>
</dbReference>
<keyword evidence="9" id="KW-1185">Reference proteome</keyword>